<evidence type="ECO:0000313" key="3">
    <source>
        <dbReference type="EMBL" id="ERN03981.1"/>
    </source>
</evidence>
<dbReference type="GO" id="GO:0005634">
    <property type="term" value="C:nucleus"/>
    <property type="evidence" value="ECO:0000318"/>
    <property type="project" value="GO_Central"/>
</dbReference>
<dbReference type="OrthoDB" id="1917757at2759"/>
<feature type="region of interest" description="Disordered" evidence="1">
    <location>
        <begin position="1"/>
        <end position="24"/>
    </location>
</feature>
<dbReference type="OMA" id="RCNEING"/>
<dbReference type="KEGG" id="atr:18432131"/>
<keyword evidence="4" id="KW-1185">Reference proteome</keyword>
<feature type="region of interest" description="Disordered" evidence="1">
    <location>
        <begin position="80"/>
        <end position="112"/>
    </location>
</feature>
<evidence type="ECO:0000256" key="1">
    <source>
        <dbReference type="SAM" id="MobiDB-lite"/>
    </source>
</evidence>
<name>W1P8P8_AMBTC</name>
<dbReference type="PANTHER" id="PTHR33143:SF76">
    <property type="entry name" value="VQ MOTIF-CONTAINING PROTEIN 8, CHLOROPLASTIC"/>
    <property type="match status" value="1"/>
</dbReference>
<feature type="compositionally biased region" description="Basic and acidic residues" evidence="1">
    <location>
        <begin position="1"/>
        <end position="15"/>
    </location>
</feature>
<dbReference type="AlphaFoldDB" id="W1P8P8"/>
<evidence type="ECO:0000259" key="2">
    <source>
        <dbReference type="Pfam" id="PF05678"/>
    </source>
</evidence>
<accession>W1P8P8</accession>
<dbReference type="STRING" id="13333.W1P8P8"/>
<reference evidence="4" key="1">
    <citation type="journal article" date="2013" name="Science">
        <title>The Amborella genome and the evolution of flowering plants.</title>
        <authorList>
            <consortium name="Amborella Genome Project"/>
        </authorList>
    </citation>
    <scope>NUCLEOTIDE SEQUENCE [LARGE SCALE GENOMIC DNA]</scope>
</reference>
<dbReference type="Gramene" id="ERN03981">
    <property type="protein sequence ID" value="ERN03981"/>
    <property type="gene ID" value="AMTR_s00079p00122650"/>
</dbReference>
<dbReference type="Proteomes" id="UP000017836">
    <property type="component" value="Unassembled WGS sequence"/>
</dbReference>
<dbReference type="PANTHER" id="PTHR33143">
    <property type="entry name" value="F16F4.1 PROTEIN-RELATED"/>
    <property type="match status" value="1"/>
</dbReference>
<dbReference type="eggNOG" id="ENOG502S37N">
    <property type="taxonomic scope" value="Eukaryota"/>
</dbReference>
<protein>
    <recommendedName>
        <fullName evidence="2">VQ domain-containing protein</fullName>
    </recommendedName>
</protein>
<sequence>MNSHFDDHQMRREIQGPRPTPLRISRDSHLIHKNSSSSQNGAPCGKRQRDPIIIYTESPKIIHTQAHDFMALVQRLTGLSRSKQENETPGDASVTTSLTTTASTSSSQAASTGNSLCQAMGDVNSSERCKGFVPNTSSFRFSQANENENQSGFDSPLFTPNSTDFFCSPRQFYRFSDNLYSPPKFSPNLGSSISPTVLEVIKAFPEY</sequence>
<organism evidence="3 4">
    <name type="scientific">Amborella trichopoda</name>
    <dbReference type="NCBI Taxonomy" id="13333"/>
    <lineage>
        <taxon>Eukaryota</taxon>
        <taxon>Viridiplantae</taxon>
        <taxon>Streptophyta</taxon>
        <taxon>Embryophyta</taxon>
        <taxon>Tracheophyta</taxon>
        <taxon>Spermatophyta</taxon>
        <taxon>Magnoliopsida</taxon>
        <taxon>Amborellales</taxon>
        <taxon>Amborellaceae</taxon>
        <taxon>Amborella</taxon>
    </lineage>
</organism>
<evidence type="ECO:0000313" key="4">
    <source>
        <dbReference type="Proteomes" id="UP000017836"/>
    </source>
</evidence>
<dbReference type="InterPro" id="IPR039607">
    <property type="entry name" value="VQ_8/17/18/20/21/25"/>
</dbReference>
<feature type="domain" description="VQ" evidence="2">
    <location>
        <begin position="58"/>
        <end position="80"/>
    </location>
</feature>
<dbReference type="HOGENOM" id="CLU_102374_0_0_1"/>
<dbReference type="EMBL" id="KI394313">
    <property type="protein sequence ID" value="ERN03981.1"/>
    <property type="molecule type" value="Genomic_DNA"/>
</dbReference>
<dbReference type="Pfam" id="PF05678">
    <property type="entry name" value="VQ"/>
    <property type="match status" value="1"/>
</dbReference>
<feature type="compositionally biased region" description="Low complexity" evidence="1">
    <location>
        <begin position="92"/>
        <end position="112"/>
    </location>
</feature>
<proteinExistence type="predicted"/>
<gene>
    <name evidence="3" type="ORF">AMTR_s00079p00122650</name>
</gene>
<dbReference type="InterPro" id="IPR008889">
    <property type="entry name" value="VQ"/>
</dbReference>